<dbReference type="EMBL" id="JACHKZ010000008">
    <property type="protein sequence ID" value="MBB6577720.1"/>
    <property type="molecule type" value="Genomic_DNA"/>
</dbReference>
<protein>
    <submittedName>
        <fullName evidence="2">Uncharacterized protein</fullName>
    </submittedName>
</protein>
<organism evidence="2 3">
    <name type="scientific">Comamonas odontotermitis</name>
    <dbReference type="NCBI Taxonomy" id="379895"/>
    <lineage>
        <taxon>Bacteria</taxon>
        <taxon>Pseudomonadati</taxon>
        <taxon>Pseudomonadota</taxon>
        <taxon>Betaproteobacteria</taxon>
        <taxon>Burkholderiales</taxon>
        <taxon>Comamonadaceae</taxon>
        <taxon>Comamonas</taxon>
    </lineage>
</organism>
<evidence type="ECO:0000313" key="2">
    <source>
        <dbReference type="EMBL" id="MBB6577720.1"/>
    </source>
</evidence>
<feature type="transmembrane region" description="Helical" evidence="1">
    <location>
        <begin position="65"/>
        <end position="86"/>
    </location>
</feature>
<evidence type="ECO:0000313" key="3">
    <source>
        <dbReference type="Proteomes" id="UP000562492"/>
    </source>
</evidence>
<keyword evidence="3" id="KW-1185">Reference proteome</keyword>
<feature type="transmembrane region" description="Helical" evidence="1">
    <location>
        <begin position="128"/>
        <end position="153"/>
    </location>
</feature>
<accession>A0ABR6REY4</accession>
<evidence type="ECO:0000256" key="1">
    <source>
        <dbReference type="SAM" id="Phobius"/>
    </source>
</evidence>
<name>A0ABR6REY4_9BURK</name>
<dbReference type="RefSeq" id="WP_184707433.1">
    <property type="nucleotide sequence ID" value="NZ_JACHKZ010000008.1"/>
</dbReference>
<keyword evidence="1" id="KW-0812">Transmembrane</keyword>
<proteinExistence type="predicted"/>
<reference evidence="2 3" key="1">
    <citation type="submission" date="2020-08" db="EMBL/GenBank/DDBJ databases">
        <title>Functional genomics of gut bacteria from endangered species of beetles.</title>
        <authorList>
            <person name="Carlos-Shanley C."/>
        </authorList>
    </citation>
    <scope>NUCLEOTIDE SEQUENCE [LARGE SCALE GENOMIC DNA]</scope>
    <source>
        <strain evidence="2 3">S00124</strain>
    </source>
</reference>
<keyword evidence="1" id="KW-1133">Transmembrane helix</keyword>
<comment type="caution">
    <text evidence="2">The sequence shown here is derived from an EMBL/GenBank/DDBJ whole genome shotgun (WGS) entry which is preliminary data.</text>
</comment>
<keyword evidence="1" id="KW-0472">Membrane</keyword>
<gene>
    <name evidence="2" type="ORF">HNP33_001777</name>
</gene>
<feature type="transmembrane region" description="Helical" evidence="1">
    <location>
        <begin position="93"/>
        <end position="116"/>
    </location>
</feature>
<dbReference type="Proteomes" id="UP000562492">
    <property type="component" value="Unassembled WGS sequence"/>
</dbReference>
<sequence>MWKLLKTAGVSVPRPNALAAALLLLLICMLVSQLVTWLIELPAMQLALATDRNTDAGGQDLMNMGLRASALGMLGFLVLGWLWLAAGGTGARLVWWIMMALGACVVLSTSGISLYLGHTVGRDATLGIVLRSLVSLGFFIGSCMLMAPSYALWRDTLRAKERNVWKRLSAPTPLQ</sequence>